<dbReference type="PANTHER" id="PTHR12289">
    <property type="entry name" value="METAXIN RELATED"/>
    <property type="match status" value="1"/>
</dbReference>
<name>A0A194VDR4_CYTMA</name>
<dbReference type="OrthoDB" id="5835136at2759"/>
<dbReference type="GO" id="GO:0015031">
    <property type="term" value="P:protein transport"/>
    <property type="evidence" value="ECO:0007669"/>
    <property type="project" value="UniProtKB-KW"/>
</dbReference>
<accession>A0A194VDR4</accession>
<evidence type="ECO:0000313" key="9">
    <source>
        <dbReference type="EMBL" id="KUI62029.1"/>
    </source>
</evidence>
<evidence type="ECO:0008006" key="11">
    <source>
        <dbReference type="Google" id="ProtNLM"/>
    </source>
</evidence>
<dbReference type="Pfam" id="PF17171">
    <property type="entry name" value="GST_C_6"/>
    <property type="match status" value="1"/>
</dbReference>
<dbReference type="GO" id="GO:0007005">
    <property type="term" value="P:mitochondrion organization"/>
    <property type="evidence" value="ECO:0007669"/>
    <property type="project" value="TreeGrafter"/>
</dbReference>
<keyword evidence="3" id="KW-1000">Mitochondrion outer membrane</keyword>
<comment type="subcellular location">
    <subcellularLocation>
        <location evidence="1">Mitochondrion outer membrane</location>
    </subcellularLocation>
</comment>
<organism evidence="9 10">
    <name type="scientific">Cytospora mali</name>
    <name type="common">Apple Valsa canker fungus</name>
    <name type="synonym">Valsa mali</name>
    <dbReference type="NCBI Taxonomy" id="578113"/>
    <lineage>
        <taxon>Eukaryota</taxon>
        <taxon>Fungi</taxon>
        <taxon>Dikarya</taxon>
        <taxon>Ascomycota</taxon>
        <taxon>Pezizomycotina</taxon>
        <taxon>Sordariomycetes</taxon>
        <taxon>Sordariomycetidae</taxon>
        <taxon>Diaporthales</taxon>
        <taxon>Cytosporaceae</taxon>
        <taxon>Cytospora</taxon>
    </lineage>
</organism>
<sequence length="396" mass="43879">MVFRLHVWGPAFGLSSIDAECLATITYLAWTLPTSEWELVATSPSGVPTQSLPSLQDSKSGTWVAGFTSITSHLGQVHPEWDLDRHIGIVQKADTTAYTTFLHANAAPLVALSLYVSSANWAATTRPAYSEFLPFPLTWTEPMSIRRRMCDAAEHLGLSDLNIDDERTPDQAQGSATSEATEGFLKIPERLRPRRRGVKAFLSPEQTALFRLEAVARETLGVLADLKGNVGLGDERFFFGSDRPTSLDCLAFGYLALMLVPEVPRPWLRDVVRRRYEALALFVDNIRDELFGGDVASSLPWQKLPAGNESWKVTRFARGVLKATVPEDWLMSQSSPRKPQNKGRRVLAALGTSAAVLSMVGSALLYRQLMPFGSTLYRWEIQRRRTFGTAGAFFGI</sequence>
<keyword evidence="2" id="KW-0813">Transport</keyword>
<gene>
    <name evidence="9" type="ORF">VP1G_09169</name>
</gene>
<reference evidence="10" key="1">
    <citation type="submission" date="2014-12" db="EMBL/GenBank/DDBJ databases">
        <title>Genome Sequence of Valsa Canker Pathogens Uncovers a Specific Adaption of Colonization on Woody Bark.</title>
        <authorList>
            <person name="Yin Z."/>
            <person name="Liu H."/>
            <person name="Gao X."/>
            <person name="Li Z."/>
            <person name="Song N."/>
            <person name="Ke X."/>
            <person name="Dai Q."/>
            <person name="Wu Y."/>
            <person name="Sun Y."/>
            <person name="Xu J.-R."/>
            <person name="Kang Z.K."/>
            <person name="Wang L."/>
            <person name="Huang L."/>
        </authorList>
    </citation>
    <scope>NUCLEOTIDE SEQUENCE [LARGE SCALE GENOMIC DNA]</scope>
    <source>
        <strain evidence="10">SXYL134</strain>
    </source>
</reference>
<evidence type="ECO:0000313" key="10">
    <source>
        <dbReference type="Proteomes" id="UP000078576"/>
    </source>
</evidence>
<dbReference type="GO" id="GO:0001401">
    <property type="term" value="C:SAM complex"/>
    <property type="evidence" value="ECO:0007669"/>
    <property type="project" value="InterPro"/>
</dbReference>
<dbReference type="AlphaFoldDB" id="A0A194VDR4"/>
<evidence type="ECO:0000256" key="2">
    <source>
        <dbReference type="ARBA" id="ARBA00022448"/>
    </source>
</evidence>
<feature type="domain" description="Mitochondrial outer membrane transport complex Sam37/metaxin N-terminal" evidence="7">
    <location>
        <begin position="21"/>
        <end position="146"/>
    </location>
</feature>
<keyword evidence="4" id="KW-0653">Protein transport</keyword>
<evidence type="ECO:0000256" key="4">
    <source>
        <dbReference type="ARBA" id="ARBA00022927"/>
    </source>
</evidence>
<evidence type="ECO:0000256" key="1">
    <source>
        <dbReference type="ARBA" id="ARBA00004294"/>
    </source>
</evidence>
<dbReference type="Proteomes" id="UP000078576">
    <property type="component" value="Unassembled WGS sequence"/>
</dbReference>
<dbReference type="Pfam" id="PF10568">
    <property type="entry name" value="Tom37"/>
    <property type="match status" value="1"/>
</dbReference>
<dbReference type="InterPro" id="IPR050931">
    <property type="entry name" value="Mito_Protein_Transport_Metaxin"/>
</dbReference>
<keyword evidence="5" id="KW-0496">Mitochondrion</keyword>
<evidence type="ECO:0000256" key="5">
    <source>
        <dbReference type="ARBA" id="ARBA00023128"/>
    </source>
</evidence>
<protein>
    <recommendedName>
        <fullName evidence="11">Metaxin-like protein</fullName>
    </recommendedName>
</protein>
<evidence type="ECO:0000256" key="6">
    <source>
        <dbReference type="ARBA" id="ARBA00023136"/>
    </source>
</evidence>
<feature type="domain" description="Metaxin glutathione S-transferase" evidence="8">
    <location>
        <begin position="232"/>
        <end position="286"/>
    </location>
</feature>
<dbReference type="STRING" id="694573.A0A194VDR4"/>
<dbReference type="InterPro" id="IPR019564">
    <property type="entry name" value="Sam37/metaxin_N"/>
</dbReference>
<keyword evidence="6" id="KW-0472">Membrane</keyword>
<evidence type="ECO:0000259" key="7">
    <source>
        <dbReference type="Pfam" id="PF10568"/>
    </source>
</evidence>
<evidence type="ECO:0000259" key="8">
    <source>
        <dbReference type="Pfam" id="PF17171"/>
    </source>
</evidence>
<keyword evidence="10" id="KW-1185">Reference proteome</keyword>
<proteinExistence type="predicted"/>
<dbReference type="InterPro" id="IPR033468">
    <property type="entry name" value="Metaxin_GST"/>
</dbReference>
<dbReference type="EMBL" id="KN714796">
    <property type="protein sequence ID" value="KUI62029.1"/>
    <property type="molecule type" value="Genomic_DNA"/>
</dbReference>
<evidence type="ECO:0000256" key="3">
    <source>
        <dbReference type="ARBA" id="ARBA00022787"/>
    </source>
</evidence>
<dbReference type="PANTHER" id="PTHR12289:SF41">
    <property type="entry name" value="FAILED AXON CONNECTIONS-RELATED"/>
    <property type="match status" value="1"/>
</dbReference>